<evidence type="ECO:0000313" key="1">
    <source>
        <dbReference type="EMBL" id="RQH03923.1"/>
    </source>
</evidence>
<organism evidence="1 2">
    <name type="scientific">Paraburkholderia dinghuensis</name>
    <dbReference type="NCBI Taxonomy" id="2305225"/>
    <lineage>
        <taxon>Bacteria</taxon>
        <taxon>Pseudomonadati</taxon>
        <taxon>Pseudomonadota</taxon>
        <taxon>Betaproteobacteria</taxon>
        <taxon>Burkholderiales</taxon>
        <taxon>Burkholderiaceae</taxon>
        <taxon>Paraburkholderia</taxon>
    </lineage>
</organism>
<dbReference type="OrthoDB" id="9807580at2"/>
<protein>
    <submittedName>
        <fullName evidence="1">Squalene synthase HpnC</fullName>
        <ecNumber evidence="1">2.5.1.21</ecNumber>
    </submittedName>
</protein>
<dbReference type="PANTHER" id="PTHR31480">
    <property type="entry name" value="BIFUNCTIONAL LYCOPENE CYCLASE/PHYTOENE SYNTHASE"/>
    <property type="match status" value="1"/>
</dbReference>
<dbReference type="Gene3D" id="1.10.600.10">
    <property type="entry name" value="Farnesyl Diphosphate Synthase"/>
    <property type="match status" value="1"/>
</dbReference>
<dbReference type="GO" id="GO:0016114">
    <property type="term" value="P:terpenoid biosynthetic process"/>
    <property type="evidence" value="ECO:0007669"/>
    <property type="project" value="UniProtKB-ARBA"/>
</dbReference>
<dbReference type="InterPro" id="IPR008949">
    <property type="entry name" value="Isoprenoid_synthase_dom_sf"/>
</dbReference>
<dbReference type="Pfam" id="PF00494">
    <property type="entry name" value="SQS_PSY"/>
    <property type="match status" value="1"/>
</dbReference>
<keyword evidence="1" id="KW-0808">Transferase</keyword>
<keyword evidence="2" id="KW-1185">Reference proteome</keyword>
<dbReference type="RefSeq" id="WP_124152813.1">
    <property type="nucleotide sequence ID" value="NZ_RQIS01000015.1"/>
</dbReference>
<dbReference type="NCBIfam" id="TIGR03464">
    <property type="entry name" value="HpnC"/>
    <property type="match status" value="1"/>
</dbReference>
<reference evidence="1 2" key="1">
    <citation type="submission" date="2018-11" db="EMBL/GenBank/DDBJ databases">
        <title>Paraburkholderia sp. DHOA04, isolated from soil.</title>
        <authorList>
            <person name="Gao Z.-H."/>
            <person name="Qiu L.-H."/>
            <person name="Fu J.-C."/>
        </authorList>
    </citation>
    <scope>NUCLEOTIDE SEQUENCE [LARGE SCALE GENOMIC DNA]</scope>
    <source>
        <strain evidence="1 2">DHOA04</strain>
    </source>
</reference>
<dbReference type="Proteomes" id="UP000272778">
    <property type="component" value="Unassembled WGS sequence"/>
</dbReference>
<dbReference type="AlphaFoldDB" id="A0A3N6NTW4"/>
<accession>A0A3N6NTW4</accession>
<name>A0A3N6NTW4_9BURK</name>
<gene>
    <name evidence="1" type="primary">hpnC</name>
    <name evidence="1" type="ORF">D1Y85_20015</name>
</gene>
<dbReference type="GO" id="GO:0004311">
    <property type="term" value="F:geranylgeranyl diphosphate synthase activity"/>
    <property type="evidence" value="ECO:0007669"/>
    <property type="project" value="InterPro"/>
</dbReference>
<dbReference type="InterPro" id="IPR017827">
    <property type="entry name" value="HSQ_synthase_HpnC"/>
</dbReference>
<comment type="caution">
    <text evidence="1">The sequence shown here is derived from an EMBL/GenBank/DDBJ whole genome shotgun (WGS) entry which is preliminary data.</text>
</comment>
<dbReference type="InterPro" id="IPR002060">
    <property type="entry name" value="Squ/phyt_synthse"/>
</dbReference>
<dbReference type="EC" id="2.5.1.21" evidence="1"/>
<evidence type="ECO:0000313" key="2">
    <source>
        <dbReference type="Proteomes" id="UP000272778"/>
    </source>
</evidence>
<sequence length="289" mass="32157">MEVAHYENFPVASVLLPRALRAPVGVIYHVARTADDIVDEGDWSPTERHERLADFRDGLDAVAHGREARVHPTLFAKLADVVRAHGLSMRPFYDLASAFAQDIDVVRYTDRIDLLDFCRRSANPVGHLMLHLIGEATPENLADSDAICTALQLVTFLQDVSADYRRGRIYLPQADRERFNVTEAQIAAGIVDDGWRALMRHEVGEARALMVSGASLALRLPGRFGFELCGVVHGALRLLERIERADYDVFTARPTLAGSDWAVVLYRTAAMRLSRRLSVRAPSIKSNNA</sequence>
<proteinExistence type="predicted"/>
<dbReference type="GO" id="GO:0051996">
    <property type="term" value="F:squalene synthase [NAD(P)H] activity"/>
    <property type="evidence" value="ECO:0007669"/>
    <property type="project" value="UniProtKB-EC"/>
</dbReference>
<dbReference type="SUPFAM" id="SSF48576">
    <property type="entry name" value="Terpenoid synthases"/>
    <property type="match status" value="1"/>
</dbReference>
<dbReference type="InterPro" id="IPR033904">
    <property type="entry name" value="Trans_IPPS_HH"/>
</dbReference>
<dbReference type="CDD" id="cd00683">
    <property type="entry name" value="Trans_IPPS_HH"/>
    <property type="match status" value="1"/>
</dbReference>
<dbReference type="EMBL" id="RQIS01000015">
    <property type="protein sequence ID" value="RQH03923.1"/>
    <property type="molecule type" value="Genomic_DNA"/>
</dbReference>